<organism evidence="3 4">
    <name type="scientific">Puccinia striiformis</name>
    <dbReference type="NCBI Taxonomy" id="27350"/>
    <lineage>
        <taxon>Eukaryota</taxon>
        <taxon>Fungi</taxon>
        <taxon>Dikarya</taxon>
        <taxon>Basidiomycota</taxon>
        <taxon>Pucciniomycotina</taxon>
        <taxon>Pucciniomycetes</taxon>
        <taxon>Pucciniales</taxon>
        <taxon>Pucciniaceae</taxon>
        <taxon>Puccinia</taxon>
    </lineage>
</organism>
<feature type="transmembrane region" description="Helical" evidence="2">
    <location>
        <begin position="47"/>
        <end position="65"/>
    </location>
</feature>
<reference evidence="4" key="2">
    <citation type="journal article" date="2018" name="BMC Genomics">
        <title>Genomic insights into host adaptation between the wheat stripe rust pathogen (Puccinia striiformis f. sp. tritici) and the barley stripe rust pathogen (Puccinia striiformis f. sp. hordei).</title>
        <authorList>
            <person name="Xia C."/>
            <person name="Wang M."/>
            <person name="Yin C."/>
            <person name="Cornejo O.E."/>
            <person name="Hulbert S.H."/>
            <person name="Chen X."/>
        </authorList>
    </citation>
    <scope>NUCLEOTIDE SEQUENCE [LARGE SCALE GENOMIC DNA]</scope>
    <source>
        <strain evidence="4">93TX-2</strain>
    </source>
</reference>
<evidence type="ECO:0000313" key="3">
    <source>
        <dbReference type="EMBL" id="POW22128.1"/>
    </source>
</evidence>
<reference evidence="4" key="3">
    <citation type="journal article" date="2018" name="Mol. Plant Microbe Interact.">
        <title>Genome sequence resources for the wheat stripe rust pathogen (Puccinia striiformis f. sp. tritici) and the barley stripe rust pathogen (Puccinia striiformis f. sp. hordei).</title>
        <authorList>
            <person name="Xia C."/>
            <person name="Wang M."/>
            <person name="Yin C."/>
            <person name="Cornejo O.E."/>
            <person name="Hulbert S.H."/>
            <person name="Chen X."/>
        </authorList>
    </citation>
    <scope>NUCLEOTIDE SEQUENCE [LARGE SCALE GENOMIC DNA]</scope>
    <source>
        <strain evidence="4">93TX-2</strain>
    </source>
</reference>
<comment type="caution">
    <text evidence="3">The sequence shown here is derived from an EMBL/GenBank/DDBJ whole genome shotgun (WGS) entry which is preliminary data.</text>
</comment>
<gene>
    <name evidence="3" type="ORF">PSHT_01668</name>
</gene>
<keyword evidence="2" id="KW-0812">Transmembrane</keyword>
<keyword evidence="4" id="KW-1185">Reference proteome</keyword>
<dbReference type="VEuPathDB" id="FungiDB:PSTT_02295"/>
<dbReference type="VEuPathDB" id="FungiDB:PSHT_01668"/>
<evidence type="ECO:0000256" key="2">
    <source>
        <dbReference type="SAM" id="Phobius"/>
    </source>
</evidence>
<sequence>MKDTGALEAAPKQKGTPQFRKPIRYFPPAIQQLSTIKPIRIMFLRSFFWLKIAILGGLALFLPYVQLSALNQRGLVQKRQNGEVSNIRCGLLFARPDFDQMKIREYLDHLIIQILDTLMIDIPHTGITGCRDDNKKYWNCHEEHCHAGAVYNTPHGFPYSKFMLDNCKNASAPAVPKKSVNPFIYDVQGDGTLSVWVKKGGGPEISQLICDPQRNRAWLTLVTVLSPAVCNKCTPQ</sequence>
<protein>
    <submittedName>
        <fullName evidence="3">Uncharacterized protein</fullName>
    </submittedName>
</protein>
<evidence type="ECO:0000313" key="4">
    <source>
        <dbReference type="Proteomes" id="UP000238274"/>
    </source>
</evidence>
<reference evidence="3 4" key="1">
    <citation type="submission" date="2017-12" db="EMBL/GenBank/DDBJ databases">
        <title>Gene loss provides genomic basis for host adaptation in cereal stripe rust fungi.</title>
        <authorList>
            <person name="Xia C."/>
        </authorList>
    </citation>
    <scope>NUCLEOTIDE SEQUENCE [LARGE SCALE GENOMIC DNA]</scope>
    <source>
        <strain evidence="3 4">93TX-2</strain>
    </source>
</reference>
<evidence type="ECO:0000256" key="1">
    <source>
        <dbReference type="SAM" id="MobiDB-lite"/>
    </source>
</evidence>
<feature type="region of interest" description="Disordered" evidence="1">
    <location>
        <begin position="1"/>
        <end position="20"/>
    </location>
</feature>
<dbReference type="AlphaFoldDB" id="A0A2S4WK51"/>
<accession>A0A2S4WK51</accession>
<keyword evidence="2" id="KW-0472">Membrane</keyword>
<name>A0A2S4WK51_9BASI</name>
<dbReference type="Proteomes" id="UP000238274">
    <property type="component" value="Unassembled WGS sequence"/>
</dbReference>
<proteinExistence type="predicted"/>
<dbReference type="EMBL" id="PKSM01000013">
    <property type="protein sequence ID" value="POW22128.1"/>
    <property type="molecule type" value="Genomic_DNA"/>
</dbReference>
<keyword evidence="2" id="KW-1133">Transmembrane helix</keyword>